<dbReference type="Proteomes" id="UP001595868">
    <property type="component" value="Unassembled WGS sequence"/>
</dbReference>
<reference evidence="5" key="1">
    <citation type="journal article" date="2019" name="Int. J. Syst. Evol. Microbiol.">
        <title>The Global Catalogue of Microorganisms (GCM) 10K type strain sequencing project: providing services to taxonomists for standard genome sequencing and annotation.</title>
        <authorList>
            <consortium name="The Broad Institute Genomics Platform"/>
            <consortium name="The Broad Institute Genome Sequencing Center for Infectious Disease"/>
            <person name="Wu L."/>
            <person name="Ma J."/>
        </authorList>
    </citation>
    <scope>NUCLEOTIDE SEQUENCE [LARGE SCALE GENOMIC DNA]</scope>
    <source>
        <strain evidence="5">2902at01</strain>
    </source>
</reference>
<dbReference type="Pfam" id="PF26382">
    <property type="entry name" value="BREX_PglY_6th"/>
    <property type="match status" value="1"/>
</dbReference>
<comment type="caution">
    <text evidence="4">The sequence shown here is derived from an EMBL/GenBank/DDBJ whole genome shotgun (WGS) entry which is preliminary data.</text>
</comment>
<sequence>MTLLRELIDIPTSVSEGDFVVKAAEGADLDRYVVTDQLRENFTDALRKVGHAVTTGRSQAAFLHGSFGSGKSHFMAVLREVLAHNPKAREIHGLAEPVVAAGPWLTGRRFLTLTLHMLDARSVEQAVLEGYLRQITAAHPDAPVPAVHRSDALLDDAARLRDRMGDDAFFAGLREAGDGPGGAGVGLAALKAQAEGWTPQRYADAAAQPPGTPDRDALVSALTSCYFTGAVRSAEYLDLDSGLAVVTRHAKSLGYDCIVLFLDELILWLSTKLSDHTFVNTEGAKLNKLVESADTARPLPLVSFVARQRNLEEFLGPQVGGTEREALAHVMRSVQGRLGEIVLADTNLPEITEKRLLKPNDDAARAVIDNAFAAVKHNREVWDTLLLGAQYGDAGIGSDATAFRQLYPFSPALVATLVALSQALQRERTALKVMTELLVDRRDTLRVNDLIGVAALFDPLVLHGELPDRPKLRQQFEAARILYQRKLRPKLLVLNGITEDQAAGSAQFQLDDKLIKTVLLGALVPDVPALHNLTAAKLHALNFGSIAAPIPGYENTVVLQRLRKIEQDAGELHLTRDHEPVVSLKLHAVDFDKLLDLVPHNETSAGVRQQLLRELIIVEMGLTGAEGSHGELQHPREWRGRRHIVQVKFGNVRDPDTMPVSALIAPGDAWRIVVDYPFDPQDYPRSADRARIEELDRGSNTVFWLPLYLTDDLMGRVTQLAKVNYLLGAGGAGERLNTLAADWPREDRRQGRVYLQQRQSQLRDGLVTALKQAYGAANPQPSDVQEDTVGVLHTLANGLRIGDPRGGTLADAFKNLTGELLDWSYPGTPGLPVDEKPPTRAELGKILDYAKQAAADPTHGVGVPPADHKLLRRICNNLHLGELVDHRYVLDLSTCWWSRHLTQEGAKEGYTEHFPVHRLREWLDLPKPRGLDRDLQNLIIAVFALQQQLGWYERDTKVNVSDVRGVEDRFQLRQPPMPTAEAWEAALRFGRAFFGKELPSFRTPANLGVFAGTLRKVAEDYADHAAKLVDALTRHASVLGLDEHAPTGRLATAREVADMLAMVATERDDVVLVDVVASGPGHTGLAEPVAASEVFKQADRLTRALNATQWGLLTAIAGRTGDGRASAVLDRLRTVARHEQHGSDLTAALDEAVSAAATLLAEAAPTDRVEPGLGGRDGRQTPESGGTETPPPGRDTPSVDTRHQHPDGPVDVLVELGGGHQGDDGDPGGDATRHPVQVPLQRTPEVLRNGGESQVTRPDAATGQRRRVVQDKTDLEELVTALSGELRDGRTVEVTWTVRVAP</sequence>
<feature type="domain" description="ATPase PglY 5th" evidence="2">
    <location>
        <begin position="841"/>
        <end position="944"/>
    </location>
</feature>
<proteinExistence type="predicted"/>
<evidence type="ECO:0000256" key="1">
    <source>
        <dbReference type="SAM" id="MobiDB-lite"/>
    </source>
</evidence>
<feature type="region of interest" description="Disordered" evidence="1">
    <location>
        <begin position="1162"/>
        <end position="1235"/>
    </location>
</feature>
<evidence type="ECO:0000313" key="4">
    <source>
        <dbReference type="EMBL" id="MFC4110352.1"/>
    </source>
</evidence>
<dbReference type="InterPro" id="IPR058747">
    <property type="entry name" value="PglY_C"/>
</dbReference>
<accession>A0ABV8KW73</accession>
<gene>
    <name evidence="4" type="ORF">ACFOX0_31085</name>
</gene>
<dbReference type="Pfam" id="PF26381">
    <property type="entry name" value="BREX_PglY_5th"/>
    <property type="match status" value="1"/>
</dbReference>
<evidence type="ECO:0000313" key="5">
    <source>
        <dbReference type="Proteomes" id="UP001595868"/>
    </source>
</evidence>
<evidence type="ECO:0000259" key="2">
    <source>
        <dbReference type="Pfam" id="PF26381"/>
    </source>
</evidence>
<dbReference type="EMBL" id="JBHSBN010000039">
    <property type="protein sequence ID" value="MFC4110352.1"/>
    <property type="molecule type" value="Genomic_DNA"/>
</dbReference>
<organism evidence="4 5">
    <name type="scientific">Micromonospora zhanjiangensis</name>
    <dbReference type="NCBI Taxonomy" id="1522057"/>
    <lineage>
        <taxon>Bacteria</taxon>
        <taxon>Bacillati</taxon>
        <taxon>Actinomycetota</taxon>
        <taxon>Actinomycetes</taxon>
        <taxon>Micromonosporales</taxon>
        <taxon>Micromonosporaceae</taxon>
        <taxon>Micromonospora</taxon>
    </lineage>
</organism>
<name>A0ABV8KW73_9ACTN</name>
<evidence type="ECO:0000259" key="3">
    <source>
        <dbReference type="Pfam" id="PF26382"/>
    </source>
</evidence>
<feature type="compositionally biased region" description="Basic and acidic residues" evidence="1">
    <location>
        <begin position="1165"/>
        <end position="1180"/>
    </location>
</feature>
<protein>
    <submittedName>
        <fullName evidence="4">Phage resistance protein</fullName>
    </submittedName>
</protein>
<dbReference type="RefSeq" id="WP_377552677.1">
    <property type="nucleotide sequence ID" value="NZ_JBHSBN010000039.1"/>
</dbReference>
<dbReference type="InterPro" id="IPR058748">
    <property type="entry name" value="PglY_5th"/>
</dbReference>
<keyword evidence="5" id="KW-1185">Reference proteome</keyword>
<feature type="domain" description="ATPase PglY C-terminal" evidence="3">
    <location>
        <begin position="991"/>
        <end position="1165"/>
    </location>
</feature>